<comment type="caution">
    <text evidence="2">The sequence shown here is derived from an EMBL/GenBank/DDBJ whole genome shotgun (WGS) entry which is preliminary data.</text>
</comment>
<dbReference type="AlphaFoldDB" id="A0A0F9J500"/>
<accession>A0A0F9J500</accession>
<proteinExistence type="predicted"/>
<gene>
    <name evidence="2" type="ORF">LCGC14_1798840</name>
</gene>
<evidence type="ECO:0000256" key="1">
    <source>
        <dbReference type="SAM" id="MobiDB-lite"/>
    </source>
</evidence>
<name>A0A0F9J500_9ZZZZ</name>
<sequence length="104" mass="11749">MSKESDTEKLDRILSVVTTLRKRVTTLEKSPLPRKYRKIEKSGDGDGGSSTESDKIQKMTDDVKAAIEHARVTGRPLTPEMRRNQSWLIDKSLTKKFGSSTLQK</sequence>
<reference evidence="2" key="1">
    <citation type="journal article" date="2015" name="Nature">
        <title>Complex archaea that bridge the gap between prokaryotes and eukaryotes.</title>
        <authorList>
            <person name="Spang A."/>
            <person name="Saw J.H."/>
            <person name="Jorgensen S.L."/>
            <person name="Zaremba-Niedzwiedzka K."/>
            <person name="Martijn J."/>
            <person name="Lind A.E."/>
            <person name="van Eijk R."/>
            <person name="Schleper C."/>
            <person name="Guy L."/>
            <person name="Ettema T.J."/>
        </authorList>
    </citation>
    <scope>NUCLEOTIDE SEQUENCE</scope>
</reference>
<organism evidence="2">
    <name type="scientific">marine sediment metagenome</name>
    <dbReference type="NCBI Taxonomy" id="412755"/>
    <lineage>
        <taxon>unclassified sequences</taxon>
        <taxon>metagenomes</taxon>
        <taxon>ecological metagenomes</taxon>
    </lineage>
</organism>
<dbReference type="EMBL" id="LAZR01017297">
    <property type="protein sequence ID" value="KKM01001.1"/>
    <property type="molecule type" value="Genomic_DNA"/>
</dbReference>
<evidence type="ECO:0000313" key="2">
    <source>
        <dbReference type="EMBL" id="KKM01001.1"/>
    </source>
</evidence>
<protein>
    <submittedName>
        <fullName evidence="2">Uncharacterized protein</fullName>
    </submittedName>
</protein>
<feature type="region of interest" description="Disordered" evidence="1">
    <location>
        <begin position="26"/>
        <end position="56"/>
    </location>
</feature>